<keyword evidence="1" id="KW-0732">Signal</keyword>
<proteinExistence type="predicted"/>
<accession>A0A1M6AF43</accession>
<protein>
    <submittedName>
        <fullName evidence="2">Uncharacterized protein</fullName>
    </submittedName>
</protein>
<dbReference type="STRING" id="1121955.SAMN02745146_0616"/>
<dbReference type="AlphaFoldDB" id="A0A1M6AF43"/>
<evidence type="ECO:0000256" key="1">
    <source>
        <dbReference type="SAM" id="SignalP"/>
    </source>
</evidence>
<dbReference type="OrthoDB" id="655382at2"/>
<feature type="chain" id="PRO_5012567722" evidence="1">
    <location>
        <begin position="22"/>
        <end position="248"/>
    </location>
</feature>
<feature type="signal peptide" evidence="1">
    <location>
        <begin position="1"/>
        <end position="21"/>
    </location>
</feature>
<keyword evidence="3" id="KW-1185">Reference proteome</keyword>
<evidence type="ECO:0000313" key="3">
    <source>
        <dbReference type="Proteomes" id="UP000184418"/>
    </source>
</evidence>
<dbReference type="EMBL" id="FQYN01000001">
    <property type="protein sequence ID" value="SHI35089.1"/>
    <property type="molecule type" value="Genomic_DNA"/>
</dbReference>
<dbReference type="RefSeq" id="WP_073105147.1">
    <property type="nucleotide sequence ID" value="NZ_FQYN01000001.1"/>
</dbReference>
<name>A0A1M6AF43_9BACT</name>
<sequence length="248" mass="28321">MKAKHWICSFLLVLFCQSAFSQSGSELPDAAATSLVLSAQYSTAFGAHPSLYNGPEYVDYTKRYYKSIGHQFFLTSEKSEGSIYYNNHLFNNLKFTYDIAMDQVVLQQTTNPLTLRLVNEHVRSFTLAGRPFIRVVADSASSRALNTGYYEVLLDSTVQVLAKRYKRIQEQTSDGQLVINFLQKDAFFVKKGGVYYPANSRSAIIHLYNDHGKEIQKYIRANHLKFKTATYASDIIATTRYYLKLKHN</sequence>
<gene>
    <name evidence="2" type="ORF">SAMN02745146_0616</name>
</gene>
<dbReference type="Proteomes" id="UP000184418">
    <property type="component" value="Unassembled WGS sequence"/>
</dbReference>
<organism evidence="2 3">
    <name type="scientific">Hymenobacter daecheongensis DSM 21074</name>
    <dbReference type="NCBI Taxonomy" id="1121955"/>
    <lineage>
        <taxon>Bacteria</taxon>
        <taxon>Pseudomonadati</taxon>
        <taxon>Bacteroidota</taxon>
        <taxon>Cytophagia</taxon>
        <taxon>Cytophagales</taxon>
        <taxon>Hymenobacteraceae</taxon>
        <taxon>Hymenobacter</taxon>
    </lineage>
</organism>
<evidence type="ECO:0000313" key="2">
    <source>
        <dbReference type="EMBL" id="SHI35089.1"/>
    </source>
</evidence>
<reference evidence="2 3" key="1">
    <citation type="submission" date="2016-11" db="EMBL/GenBank/DDBJ databases">
        <authorList>
            <person name="Jaros S."/>
            <person name="Januszkiewicz K."/>
            <person name="Wedrychowicz H."/>
        </authorList>
    </citation>
    <scope>NUCLEOTIDE SEQUENCE [LARGE SCALE GENOMIC DNA]</scope>
    <source>
        <strain evidence="2 3">DSM 21074</strain>
    </source>
</reference>